<protein>
    <submittedName>
        <fullName evidence="1">Uncharacterized protein</fullName>
    </submittedName>
</protein>
<reference evidence="1 2" key="1">
    <citation type="submission" date="2019-12" db="EMBL/GenBank/DDBJ databases">
        <title>Shinella kummerowiae sp. nov., a symbiotic bacterium isolated from root nodules of the herbal legume Kummerowia stipulacea.</title>
        <authorList>
            <person name="Gao J."/>
        </authorList>
    </citation>
    <scope>NUCLEOTIDE SEQUENCE [LARGE SCALE GENOMIC DNA]</scope>
    <source>
        <strain evidence="1 2">CCBAU 25048</strain>
    </source>
</reference>
<name>A0A6N8SBP4_9HYPH</name>
<gene>
    <name evidence="1" type="ORF">GR138_12960</name>
</gene>
<proteinExistence type="predicted"/>
<evidence type="ECO:0000313" key="2">
    <source>
        <dbReference type="Proteomes" id="UP000435802"/>
    </source>
</evidence>
<organism evidence="1 2">
    <name type="scientific">Shinella kummerowiae</name>
    <dbReference type="NCBI Taxonomy" id="417745"/>
    <lineage>
        <taxon>Bacteria</taxon>
        <taxon>Pseudomonadati</taxon>
        <taxon>Pseudomonadota</taxon>
        <taxon>Alphaproteobacteria</taxon>
        <taxon>Hyphomicrobiales</taxon>
        <taxon>Rhizobiaceae</taxon>
        <taxon>Shinella</taxon>
    </lineage>
</organism>
<dbReference type="RefSeq" id="WP_160859648.1">
    <property type="nucleotide sequence ID" value="NZ_WUMK01000004.1"/>
</dbReference>
<dbReference type="AlphaFoldDB" id="A0A6N8SBP4"/>
<comment type="caution">
    <text evidence="1">The sequence shown here is derived from an EMBL/GenBank/DDBJ whole genome shotgun (WGS) entry which is preliminary data.</text>
</comment>
<sequence length="85" mass="9401">MTDSKKIDDGGPAWSPIATADKDADRMLLGIVRNDVLEEVHIGGYRYAINDDEVSCWWSDQADDEVVPTHWAPMIPFAARKAGAQ</sequence>
<dbReference type="Proteomes" id="UP000435802">
    <property type="component" value="Unassembled WGS sequence"/>
</dbReference>
<accession>A0A6N8SBP4</accession>
<keyword evidence="2" id="KW-1185">Reference proteome</keyword>
<evidence type="ECO:0000313" key="1">
    <source>
        <dbReference type="EMBL" id="MXN46101.1"/>
    </source>
</evidence>
<dbReference type="EMBL" id="WUMK01000004">
    <property type="protein sequence ID" value="MXN46101.1"/>
    <property type="molecule type" value="Genomic_DNA"/>
</dbReference>